<reference evidence="13" key="1">
    <citation type="submission" date="2023-07" db="EMBL/GenBank/DDBJ databases">
        <title>A draft genome of Kazachstania heterogenica Y-27499.</title>
        <authorList>
            <person name="Donic C."/>
            <person name="Kralova J.S."/>
            <person name="Fidel L."/>
            <person name="Ben-Dor S."/>
            <person name="Jung S."/>
        </authorList>
    </citation>
    <scope>NUCLEOTIDE SEQUENCE [LARGE SCALE GENOMIC DNA]</scope>
    <source>
        <strain evidence="13">Y27499</strain>
    </source>
</reference>
<feature type="domain" description="C2H2-type" evidence="11">
    <location>
        <begin position="224"/>
        <end position="251"/>
    </location>
</feature>
<dbReference type="PANTHER" id="PTHR47257">
    <property type="entry name" value="PH-RESPONSE TRANSCRIPTION FACTOR PACC/RIM101"/>
    <property type="match status" value="1"/>
</dbReference>
<dbReference type="GO" id="GO:0045944">
    <property type="term" value="P:positive regulation of transcription by RNA polymerase II"/>
    <property type="evidence" value="ECO:0007669"/>
    <property type="project" value="TreeGrafter"/>
</dbReference>
<organism evidence="12 13">
    <name type="scientific">Arxiozyma heterogenica</name>
    <dbReference type="NCBI Taxonomy" id="278026"/>
    <lineage>
        <taxon>Eukaryota</taxon>
        <taxon>Fungi</taxon>
        <taxon>Dikarya</taxon>
        <taxon>Ascomycota</taxon>
        <taxon>Saccharomycotina</taxon>
        <taxon>Saccharomycetes</taxon>
        <taxon>Saccharomycetales</taxon>
        <taxon>Saccharomycetaceae</taxon>
        <taxon>Arxiozyma</taxon>
    </lineage>
</organism>
<evidence type="ECO:0000256" key="1">
    <source>
        <dbReference type="ARBA" id="ARBA00004123"/>
    </source>
</evidence>
<evidence type="ECO:0000256" key="5">
    <source>
        <dbReference type="ARBA" id="ARBA00022771"/>
    </source>
</evidence>
<sequence length="673" mass="74987">MSLQLQDLLNKDSDSAGPLLESDTIASVSSKTTVPSQLQANNNNNVEVVPTLAAGKNFSAIACKKNKTIDISSVLNESDIGQINNNKNDNNATNNRTLITPPGSDVEKASRDEENINYENNKTVDNVKHVKAGKFNTIATNMKVNGNMVNNPILKEPLICQWHKCNLKFYSAALLYHHLCQDHVGRKSQKNLQLNCHWGDCKVKTEKRDHITSHLRVHVPLKPFVCSKCQKFFKRPQDLKKHLKIHLESNIASKKKRGRKLGSKNVVRKQNNATVDSTNLKNFINNDIHSVEPILNSDLRDKLKNILPLPTKVVSTPNQTQDVSTPVPLDFILQQDVLTPQSVTSSISNSEFRNLSNSSSSLSPVSDVRSNITINGLPKANPTLAQNHFNQSTTNTYIPPNSTILHTFDDIPRTYVPAAVTFFTKLSQNMVLQQQQPQKQQQQSVQPVQFISQQQQDPHMSIPQYVHVQQPSSAATSNYPTPGSLNDYGNVEYPVIPQLPPIGQTSIASQPVAYATPAVPAQTTTPTTLQPTSTIVPMATLPVLQPRLHFQMPSSAMAQQLAPQSNNGIYYKHYGVYQMNNGRSEESDDDSSEIDEDEENGSVILLNDDEEDAELLDVVNLVKDYLVCTLLEEDFELDVDERVVEQNNTENMSDIKSLSDKFDKVLKYPKIVL</sequence>
<evidence type="ECO:0000256" key="9">
    <source>
        <dbReference type="PROSITE-ProRule" id="PRU00042"/>
    </source>
</evidence>
<evidence type="ECO:0000256" key="4">
    <source>
        <dbReference type="ARBA" id="ARBA00022737"/>
    </source>
</evidence>
<dbReference type="GO" id="GO:0005634">
    <property type="term" value="C:nucleus"/>
    <property type="evidence" value="ECO:0007669"/>
    <property type="project" value="UniProtKB-SubCell"/>
</dbReference>
<dbReference type="EMBL" id="JAWIZZ010000002">
    <property type="protein sequence ID" value="KAK5782497.1"/>
    <property type="molecule type" value="Genomic_DNA"/>
</dbReference>
<feature type="compositionally biased region" description="Low complexity" evidence="10">
    <location>
        <begin position="84"/>
        <end position="95"/>
    </location>
</feature>
<dbReference type="InterPro" id="IPR013087">
    <property type="entry name" value="Znf_C2H2_type"/>
</dbReference>
<evidence type="ECO:0000256" key="8">
    <source>
        <dbReference type="ARBA" id="ARBA00038089"/>
    </source>
</evidence>
<proteinExistence type="inferred from homology"/>
<dbReference type="PROSITE" id="PS00028">
    <property type="entry name" value="ZINC_FINGER_C2H2_1"/>
    <property type="match status" value="2"/>
</dbReference>
<feature type="domain" description="C2H2-type" evidence="11">
    <location>
        <begin position="194"/>
        <end position="223"/>
    </location>
</feature>
<evidence type="ECO:0000256" key="3">
    <source>
        <dbReference type="ARBA" id="ARBA00022723"/>
    </source>
</evidence>
<comment type="caution">
    <text evidence="12">The sequence shown here is derived from an EMBL/GenBank/DDBJ whole genome shotgun (WGS) entry which is preliminary data.</text>
</comment>
<keyword evidence="2" id="KW-0678">Repressor</keyword>
<keyword evidence="3" id="KW-0479">Metal-binding</keyword>
<keyword evidence="6" id="KW-0862">Zinc</keyword>
<keyword evidence="7" id="KW-0539">Nucleus</keyword>
<dbReference type="FunFam" id="3.30.160.60:FF:000100">
    <property type="entry name" value="Zinc finger 45-like"/>
    <property type="match status" value="1"/>
</dbReference>
<dbReference type="Gene3D" id="3.30.160.60">
    <property type="entry name" value="Classic Zinc Finger"/>
    <property type="match status" value="2"/>
</dbReference>
<evidence type="ECO:0000256" key="7">
    <source>
        <dbReference type="ARBA" id="ARBA00023242"/>
    </source>
</evidence>
<feature type="region of interest" description="Disordered" evidence="10">
    <location>
        <begin position="83"/>
        <end position="108"/>
    </location>
</feature>
<dbReference type="SUPFAM" id="SSF57667">
    <property type="entry name" value="beta-beta-alpha zinc fingers"/>
    <property type="match status" value="2"/>
</dbReference>
<dbReference type="PROSITE" id="PS50157">
    <property type="entry name" value="ZINC_FINGER_C2H2_2"/>
    <property type="match status" value="2"/>
</dbReference>
<protein>
    <recommendedName>
        <fullName evidence="11">C2H2-type domain-containing protein</fullName>
    </recommendedName>
</protein>
<keyword evidence="5 9" id="KW-0863">Zinc-finger</keyword>
<evidence type="ECO:0000313" key="12">
    <source>
        <dbReference type="EMBL" id="KAK5782497.1"/>
    </source>
</evidence>
<evidence type="ECO:0000313" key="13">
    <source>
        <dbReference type="Proteomes" id="UP001306508"/>
    </source>
</evidence>
<gene>
    <name evidence="12" type="ORF">RI543_000051</name>
</gene>
<dbReference type="InterPro" id="IPR036236">
    <property type="entry name" value="Znf_C2H2_sf"/>
</dbReference>
<dbReference type="PANTHER" id="PTHR47257:SF1">
    <property type="entry name" value="PH-RESPONSE TRANSCRIPTION FACTOR PACC_RIM101"/>
    <property type="match status" value="1"/>
</dbReference>
<comment type="subcellular location">
    <subcellularLocation>
        <location evidence="1">Nucleus</location>
    </subcellularLocation>
</comment>
<dbReference type="AlphaFoldDB" id="A0AAN7WTJ2"/>
<name>A0AAN7WTJ2_9SACH</name>
<dbReference type="GO" id="GO:0008270">
    <property type="term" value="F:zinc ion binding"/>
    <property type="evidence" value="ECO:0007669"/>
    <property type="project" value="UniProtKB-KW"/>
</dbReference>
<evidence type="ECO:0000256" key="6">
    <source>
        <dbReference type="ARBA" id="ARBA00022833"/>
    </source>
</evidence>
<evidence type="ECO:0000259" key="11">
    <source>
        <dbReference type="PROSITE" id="PS50157"/>
    </source>
</evidence>
<dbReference type="InterPro" id="IPR050806">
    <property type="entry name" value="pacC/RIM101"/>
</dbReference>
<comment type="similarity">
    <text evidence="8">Belongs to the pacC/RIM101 family.</text>
</comment>
<dbReference type="Proteomes" id="UP001306508">
    <property type="component" value="Unassembled WGS sequence"/>
</dbReference>
<keyword evidence="13" id="KW-1185">Reference proteome</keyword>
<accession>A0AAN7WTJ2</accession>
<evidence type="ECO:0000256" key="2">
    <source>
        <dbReference type="ARBA" id="ARBA00022491"/>
    </source>
</evidence>
<dbReference type="SMART" id="SM00355">
    <property type="entry name" value="ZnF_C2H2"/>
    <property type="match status" value="3"/>
</dbReference>
<keyword evidence="4" id="KW-0677">Repeat</keyword>
<evidence type="ECO:0000256" key="10">
    <source>
        <dbReference type="SAM" id="MobiDB-lite"/>
    </source>
</evidence>